<comment type="caution">
    <text evidence="5">The sequence shown here is derived from an EMBL/GenBank/DDBJ whole genome shotgun (WGS) entry which is preliminary data.</text>
</comment>
<evidence type="ECO:0000313" key="6">
    <source>
        <dbReference type="Proteomes" id="UP000996601"/>
    </source>
</evidence>
<protein>
    <submittedName>
        <fullName evidence="5">NUDIX domain-containing protein</fullName>
    </submittedName>
</protein>
<dbReference type="PANTHER" id="PTHR43046:SF2">
    <property type="entry name" value="8-OXO-DGTP DIPHOSPHATASE-RELATED"/>
    <property type="match status" value="1"/>
</dbReference>
<dbReference type="EMBL" id="WHSB02000001">
    <property type="protein sequence ID" value="MCQ4628445.1"/>
    <property type="molecule type" value="Genomic_DNA"/>
</dbReference>
<keyword evidence="6" id="KW-1185">Reference proteome</keyword>
<dbReference type="Proteomes" id="UP000996601">
    <property type="component" value="Unassembled WGS sequence"/>
</dbReference>
<evidence type="ECO:0000256" key="1">
    <source>
        <dbReference type="ARBA" id="ARBA00001946"/>
    </source>
</evidence>
<comment type="cofactor">
    <cofactor evidence="1">
        <name>Mg(2+)</name>
        <dbReference type="ChEBI" id="CHEBI:18420"/>
    </cofactor>
</comment>
<dbReference type="PANTHER" id="PTHR43046">
    <property type="entry name" value="GDP-MANNOSE MANNOSYL HYDROLASE"/>
    <property type="match status" value="1"/>
</dbReference>
<sequence>MQAEIRIAAALVLRENGETLLVRKRGTGAFVQPGGKIEPGETPKAALARELREEIGLDIAPSRMAPFGRFEAAAANEPDHIVIADVFQVELRREAVTPVAEIEEAVWVPVDAAGDLPLAPLTRDHILPLFCQMQFSTELHYGQSRSAETPTLSLSE</sequence>
<dbReference type="InterPro" id="IPR020476">
    <property type="entry name" value="Nudix_hydrolase"/>
</dbReference>
<organism evidence="5 6">
    <name type="scientific">Shinella lacus</name>
    <dbReference type="NCBI Taxonomy" id="2654216"/>
    <lineage>
        <taxon>Bacteria</taxon>
        <taxon>Pseudomonadati</taxon>
        <taxon>Pseudomonadota</taxon>
        <taxon>Alphaproteobacteria</taxon>
        <taxon>Hyphomicrobiales</taxon>
        <taxon>Rhizobiaceae</taxon>
        <taxon>Shinella</taxon>
    </lineage>
</organism>
<evidence type="ECO:0000259" key="4">
    <source>
        <dbReference type="PROSITE" id="PS51462"/>
    </source>
</evidence>
<feature type="domain" description="Nudix hydrolase" evidence="4">
    <location>
        <begin position="4"/>
        <end position="132"/>
    </location>
</feature>
<dbReference type="InterPro" id="IPR015797">
    <property type="entry name" value="NUDIX_hydrolase-like_dom_sf"/>
</dbReference>
<evidence type="ECO:0000256" key="3">
    <source>
        <dbReference type="RuleBase" id="RU003476"/>
    </source>
</evidence>
<evidence type="ECO:0000256" key="2">
    <source>
        <dbReference type="ARBA" id="ARBA00022801"/>
    </source>
</evidence>
<proteinExistence type="inferred from homology"/>
<dbReference type="InterPro" id="IPR000086">
    <property type="entry name" value="NUDIX_hydrolase_dom"/>
</dbReference>
<dbReference type="Gene3D" id="3.90.79.10">
    <property type="entry name" value="Nucleoside Triphosphate Pyrophosphohydrolase"/>
    <property type="match status" value="1"/>
</dbReference>
<keyword evidence="2 3" id="KW-0378">Hydrolase</keyword>
<name>A0ABT1QZU8_9HYPH</name>
<dbReference type="InterPro" id="IPR020084">
    <property type="entry name" value="NUDIX_hydrolase_CS"/>
</dbReference>
<dbReference type="SUPFAM" id="SSF55811">
    <property type="entry name" value="Nudix"/>
    <property type="match status" value="1"/>
</dbReference>
<dbReference type="PROSITE" id="PS00893">
    <property type="entry name" value="NUDIX_BOX"/>
    <property type="match status" value="1"/>
</dbReference>
<comment type="similarity">
    <text evidence="3">Belongs to the Nudix hydrolase family.</text>
</comment>
<dbReference type="PROSITE" id="PS51462">
    <property type="entry name" value="NUDIX"/>
    <property type="match status" value="1"/>
</dbReference>
<gene>
    <name evidence="5" type="ORF">GB927_000275</name>
</gene>
<dbReference type="Pfam" id="PF00293">
    <property type="entry name" value="NUDIX"/>
    <property type="match status" value="1"/>
</dbReference>
<reference evidence="5" key="1">
    <citation type="submission" date="2021-07" db="EMBL/GenBank/DDBJ databases">
        <title>Shinella sp. nov., a novel member of the genus Shinella from water.</title>
        <authorList>
            <person name="Deng Y."/>
        </authorList>
    </citation>
    <scope>NUCLEOTIDE SEQUENCE</scope>
    <source>
        <strain evidence="5">CPCC 100929</strain>
    </source>
</reference>
<dbReference type="PRINTS" id="PR00502">
    <property type="entry name" value="NUDIXFAMILY"/>
</dbReference>
<accession>A0ABT1QZU8</accession>
<evidence type="ECO:0000313" key="5">
    <source>
        <dbReference type="EMBL" id="MCQ4628445.1"/>
    </source>
</evidence>
<dbReference type="RefSeq" id="WP_256114481.1">
    <property type="nucleotide sequence ID" value="NZ_WHSB02000001.1"/>
</dbReference>
<dbReference type="CDD" id="cd04690">
    <property type="entry name" value="NUDIX_Hydrolase"/>
    <property type="match status" value="1"/>
</dbReference>